<evidence type="ECO:0000256" key="1">
    <source>
        <dbReference type="SAM" id="Phobius"/>
    </source>
</evidence>
<dbReference type="RefSeq" id="WP_283381010.1">
    <property type="nucleotide sequence ID" value="NZ_JASHIE010000003.1"/>
</dbReference>
<proteinExistence type="predicted"/>
<protein>
    <submittedName>
        <fullName evidence="2">Uncharacterized protein</fullName>
    </submittedName>
</protein>
<name>A0ABT6Z002_9BACT</name>
<comment type="caution">
    <text evidence="2">The sequence shown here is derived from an EMBL/GenBank/DDBJ whole genome shotgun (WGS) entry which is preliminary data.</text>
</comment>
<gene>
    <name evidence="2" type="ORF">QM481_05715</name>
</gene>
<feature type="transmembrane region" description="Helical" evidence="1">
    <location>
        <begin position="6"/>
        <end position="28"/>
    </location>
</feature>
<organism evidence="2 3">
    <name type="scientific">Flectobacillus rivi</name>
    <dbReference type="NCBI Taxonomy" id="2984209"/>
    <lineage>
        <taxon>Bacteria</taxon>
        <taxon>Pseudomonadati</taxon>
        <taxon>Bacteroidota</taxon>
        <taxon>Cytophagia</taxon>
        <taxon>Cytophagales</taxon>
        <taxon>Flectobacillaceae</taxon>
        <taxon>Flectobacillus</taxon>
    </lineage>
</organism>
<evidence type="ECO:0000313" key="2">
    <source>
        <dbReference type="EMBL" id="MDI9874014.1"/>
    </source>
</evidence>
<sequence>MGIKLVYIHRIISSSFLAILIALLLYVLESDQNKLQIMIFNKTGYALDSLEFEGQYFHLANSDSLTLNNYESISVQDSIPLGLPQAKINGHGRQNYNFPICGNGIIKIVYGIHKYDVTLRSKQDSTLLIWQKHQ</sequence>
<keyword evidence="1" id="KW-1133">Transmembrane helix</keyword>
<dbReference type="Proteomes" id="UP001225761">
    <property type="component" value="Unassembled WGS sequence"/>
</dbReference>
<keyword evidence="1" id="KW-0472">Membrane</keyword>
<evidence type="ECO:0000313" key="3">
    <source>
        <dbReference type="Proteomes" id="UP001225761"/>
    </source>
</evidence>
<dbReference type="EMBL" id="JASHIE010000003">
    <property type="protein sequence ID" value="MDI9874014.1"/>
    <property type="molecule type" value="Genomic_DNA"/>
</dbReference>
<accession>A0ABT6Z002</accession>
<reference evidence="2 3" key="1">
    <citation type="submission" date="2023-05" db="EMBL/GenBank/DDBJ databases">
        <title>Novel species of genus Flectobacillus isolated from stream in China.</title>
        <authorList>
            <person name="Lu H."/>
        </authorList>
    </citation>
    <scope>NUCLEOTIDE SEQUENCE [LARGE SCALE GENOMIC DNA]</scope>
    <source>
        <strain evidence="2 3">LFS242W</strain>
    </source>
</reference>
<keyword evidence="1" id="KW-0812">Transmembrane</keyword>
<keyword evidence="3" id="KW-1185">Reference proteome</keyword>